<accession>U6M5E0</accession>
<proteinExistence type="predicted"/>
<dbReference type="InterPro" id="IPR038765">
    <property type="entry name" value="Papain-like_cys_pep_sf"/>
</dbReference>
<dbReference type="AlphaFoldDB" id="U6M5E0"/>
<reference evidence="1" key="1">
    <citation type="submission" date="2013-10" db="EMBL/GenBank/DDBJ databases">
        <title>Genomic analysis of the causative agents of coccidiosis in chickens.</title>
        <authorList>
            <person name="Reid A.J."/>
            <person name="Blake D."/>
            <person name="Billington K."/>
            <person name="Browne H."/>
            <person name="Dunn M."/>
            <person name="Hung S."/>
            <person name="Kawahara F."/>
            <person name="Miranda-Saavedra D."/>
            <person name="Mourier T."/>
            <person name="Nagra H."/>
            <person name="Otto T.D."/>
            <person name="Rawlings N."/>
            <person name="Sanchez A."/>
            <person name="Sanders M."/>
            <person name="Subramaniam C."/>
            <person name="Tay Y."/>
            <person name="Dear P."/>
            <person name="Doerig C."/>
            <person name="Gruber A."/>
            <person name="Parkinson J."/>
            <person name="Shirley M."/>
            <person name="Wan K.L."/>
            <person name="Berriman M."/>
            <person name="Tomley F."/>
            <person name="Pain A."/>
        </authorList>
    </citation>
    <scope>NUCLEOTIDE SEQUENCE [LARGE SCALE GENOMIC DNA]</scope>
    <source>
        <strain evidence="1">Weybridge</strain>
    </source>
</reference>
<evidence type="ECO:0000313" key="1">
    <source>
        <dbReference type="EMBL" id="CDJ59241.1"/>
    </source>
</evidence>
<dbReference type="GeneID" id="25336063"/>
<protein>
    <submittedName>
        <fullName evidence="1">Uncharacterized protein</fullName>
    </submittedName>
</protein>
<dbReference type="VEuPathDB" id="ToxoDB:EMWEY_00020770"/>
<name>U6M5E0_EIMMA</name>
<sequence>MGELSCWGGAAGDGGDPEQYPLANAEVVPLEAMLTGEPFPPARFATPEEVQEAKRELKETHAPSKIAHLNAFRQGELLDDHVAELYLAALQDRIAAEDTLPDTFIFSWWRRYCPDQKPGDPPVHLPKLSATELQRCEAAKFILFPLKLYTTEEGDDGNNSFFHFALGVIDRENHVVRIVDCLREEHSYYTPALKQLQMLAHELEWQIDVQSNAYRTPSQYTISRQAPEPGFSSLKPKSGYEGTVSFFNNLPGN</sequence>
<evidence type="ECO:0000313" key="2">
    <source>
        <dbReference type="Proteomes" id="UP000030763"/>
    </source>
</evidence>
<dbReference type="Gene3D" id="3.40.395.10">
    <property type="entry name" value="Adenoviral Proteinase, Chain A"/>
    <property type="match status" value="1"/>
</dbReference>
<organism evidence="1 2">
    <name type="scientific">Eimeria maxima</name>
    <name type="common">Coccidian parasite</name>
    <dbReference type="NCBI Taxonomy" id="5804"/>
    <lineage>
        <taxon>Eukaryota</taxon>
        <taxon>Sar</taxon>
        <taxon>Alveolata</taxon>
        <taxon>Apicomplexa</taxon>
        <taxon>Conoidasida</taxon>
        <taxon>Coccidia</taxon>
        <taxon>Eucoccidiorida</taxon>
        <taxon>Eimeriorina</taxon>
        <taxon>Eimeriidae</taxon>
        <taxon>Eimeria</taxon>
    </lineage>
</organism>
<gene>
    <name evidence="1" type="ORF">EMWEY_00020770</name>
</gene>
<dbReference type="EMBL" id="HG720211">
    <property type="protein sequence ID" value="CDJ59241.1"/>
    <property type="molecule type" value="Genomic_DNA"/>
</dbReference>
<dbReference type="SUPFAM" id="SSF54001">
    <property type="entry name" value="Cysteine proteinases"/>
    <property type="match status" value="1"/>
</dbReference>
<dbReference type="RefSeq" id="XP_013335889.1">
    <property type="nucleotide sequence ID" value="XM_013480435.1"/>
</dbReference>
<dbReference type="OrthoDB" id="10654429at2759"/>
<keyword evidence="2" id="KW-1185">Reference proteome</keyword>
<reference evidence="1" key="2">
    <citation type="submission" date="2013-10" db="EMBL/GenBank/DDBJ databases">
        <authorList>
            <person name="Aslett M."/>
        </authorList>
    </citation>
    <scope>NUCLEOTIDE SEQUENCE [LARGE SCALE GENOMIC DNA]</scope>
    <source>
        <strain evidence="1">Weybridge</strain>
    </source>
</reference>
<dbReference type="Proteomes" id="UP000030763">
    <property type="component" value="Unassembled WGS sequence"/>
</dbReference>